<evidence type="ECO:0000256" key="8">
    <source>
        <dbReference type="RuleBase" id="RU000561"/>
    </source>
</evidence>
<dbReference type="AlphaFoldDB" id="A0A1W6EGS8"/>
<dbReference type="FunFam" id="1.10.1900.20:FF:000001">
    <property type="entry name" value="50S ribosomal protein L20"/>
    <property type="match status" value="1"/>
</dbReference>
<dbReference type="EMBL" id="KY407658">
    <property type="protein sequence ID" value="ARK14597.1"/>
    <property type="molecule type" value="Genomic_DNA"/>
</dbReference>
<geneLocation type="chloroplast" evidence="10"/>
<name>A0A1W6EGS8_9CHLO</name>
<keyword evidence="5 7" id="KW-0687">Ribonucleoprotein</keyword>
<dbReference type="PRINTS" id="PR00062">
    <property type="entry name" value="RIBOSOMALL20"/>
</dbReference>
<sequence length="114" mass="13788">MTRVKRGYVARKRRKKILNMTKGFRGSSSVLFRTANQRNMKALKYAYRDRRQRKRQVRSLWISRINNGVRNYDLNYNKFIHQLKKLNININRKWLSQLAIGDPQVFNQLVTLFD</sequence>
<evidence type="ECO:0000256" key="7">
    <source>
        <dbReference type="HAMAP-Rule" id="MF_00382"/>
    </source>
</evidence>
<dbReference type="GeneID" id="32890175"/>
<evidence type="ECO:0000256" key="2">
    <source>
        <dbReference type="ARBA" id="ARBA00022730"/>
    </source>
</evidence>
<evidence type="ECO:0000256" key="5">
    <source>
        <dbReference type="ARBA" id="ARBA00023274"/>
    </source>
</evidence>
<dbReference type="Pfam" id="PF00453">
    <property type="entry name" value="Ribosomal_L20"/>
    <property type="match status" value="1"/>
</dbReference>
<keyword evidence="10" id="KW-0934">Plastid</keyword>
<evidence type="ECO:0000256" key="3">
    <source>
        <dbReference type="ARBA" id="ARBA00022884"/>
    </source>
</evidence>
<evidence type="ECO:0000256" key="1">
    <source>
        <dbReference type="ARBA" id="ARBA00007698"/>
    </source>
</evidence>
<comment type="similarity">
    <text evidence="1 7 8">Belongs to the bacterial ribosomal protein bL20 family.</text>
</comment>
<dbReference type="InterPro" id="IPR049946">
    <property type="entry name" value="RIBOSOMAL_L20_CS"/>
</dbReference>
<dbReference type="GO" id="GO:0005840">
    <property type="term" value="C:ribosome"/>
    <property type="evidence" value="ECO:0007669"/>
    <property type="project" value="UniProtKB-KW"/>
</dbReference>
<dbReference type="InterPro" id="IPR035566">
    <property type="entry name" value="Ribosomal_protein_bL20_C"/>
</dbReference>
<dbReference type="GO" id="GO:0000027">
    <property type="term" value="P:ribosomal large subunit assembly"/>
    <property type="evidence" value="ECO:0007669"/>
    <property type="project" value="UniProtKB-UniRule"/>
</dbReference>
<keyword evidence="10" id="KW-0150">Chloroplast</keyword>
<accession>A0A1W6EGS8</accession>
<dbReference type="GO" id="GO:0003735">
    <property type="term" value="F:structural constituent of ribosome"/>
    <property type="evidence" value="ECO:0007669"/>
    <property type="project" value="InterPro"/>
</dbReference>
<dbReference type="InterPro" id="IPR005813">
    <property type="entry name" value="Ribosomal_bL20"/>
</dbReference>
<dbReference type="GO" id="GO:0019843">
    <property type="term" value="F:rRNA binding"/>
    <property type="evidence" value="ECO:0007669"/>
    <property type="project" value="UniProtKB-UniRule"/>
</dbReference>
<organism evidence="10">
    <name type="scientific">Pseudocharacium americanum</name>
    <dbReference type="NCBI Taxonomy" id="231080"/>
    <lineage>
        <taxon>Eukaryota</taxon>
        <taxon>Viridiplantae</taxon>
        <taxon>Chlorophyta</taxon>
        <taxon>core chlorophytes</taxon>
        <taxon>Ulvophyceae</taxon>
        <taxon>Ignatiales</taxon>
        <taxon>Ignatiaceae</taxon>
        <taxon>Pseudocharacium</taxon>
    </lineage>
</organism>
<dbReference type="GO" id="GO:1990904">
    <property type="term" value="C:ribonucleoprotein complex"/>
    <property type="evidence" value="ECO:0007669"/>
    <property type="project" value="UniProtKB-KW"/>
</dbReference>
<dbReference type="SUPFAM" id="SSF74731">
    <property type="entry name" value="Ribosomal protein L20"/>
    <property type="match status" value="1"/>
</dbReference>
<keyword evidence="3 7" id="KW-0694">RNA-binding</keyword>
<keyword evidence="4 7" id="KW-0689">Ribosomal protein</keyword>
<dbReference type="PROSITE" id="PS50096">
    <property type="entry name" value="IQ"/>
    <property type="match status" value="1"/>
</dbReference>
<comment type="function">
    <text evidence="7 9">Binds directly to 23S ribosomal RNA and is necessary for the in vitro assembly process of the 50S ribosomal subunit. It is not involved in the protein synthesizing functions of that subunit.</text>
</comment>
<dbReference type="GO" id="GO:0009507">
    <property type="term" value="C:chloroplast"/>
    <property type="evidence" value="ECO:0007669"/>
    <property type="project" value="UniProtKB-SubCell"/>
</dbReference>
<proteinExistence type="inferred from homology"/>
<dbReference type="Gene3D" id="1.10.1900.20">
    <property type="entry name" value="Ribosomal protein L20"/>
    <property type="match status" value="1"/>
</dbReference>
<comment type="subcellular location">
    <subcellularLocation>
        <location evidence="7">Plastid</location>
        <location evidence="7">Chloroplast</location>
    </subcellularLocation>
</comment>
<gene>
    <name evidence="7 10" type="primary">rpl20</name>
</gene>
<dbReference type="CDD" id="cd07026">
    <property type="entry name" value="Ribosomal_L20"/>
    <property type="match status" value="1"/>
</dbReference>
<dbReference type="GO" id="GO:0006412">
    <property type="term" value="P:translation"/>
    <property type="evidence" value="ECO:0007669"/>
    <property type="project" value="InterPro"/>
</dbReference>
<protein>
    <recommendedName>
        <fullName evidence="6 7">Large ribosomal subunit protein bL20c</fullName>
    </recommendedName>
</protein>
<dbReference type="PROSITE" id="PS00937">
    <property type="entry name" value="RIBOSOMAL_L20"/>
    <property type="match status" value="1"/>
</dbReference>
<dbReference type="NCBIfam" id="TIGR01032">
    <property type="entry name" value="rplT_bact"/>
    <property type="match status" value="1"/>
</dbReference>
<evidence type="ECO:0000256" key="6">
    <source>
        <dbReference type="ARBA" id="ARBA00035295"/>
    </source>
</evidence>
<keyword evidence="2 7" id="KW-0699">rRNA-binding</keyword>
<reference evidence="10" key="1">
    <citation type="journal article" date="2017" name="Sci. Rep.">
        <title>Divergent copies of the large inverted repeat in the chloroplast genomes of ulvophycean green algae.</title>
        <authorList>
            <person name="Turmel M."/>
            <person name="Otis C."/>
            <person name="Lemieux C."/>
        </authorList>
    </citation>
    <scope>NUCLEOTIDE SEQUENCE</scope>
</reference>
<dbReference type="Gene3D" id="6.10.160.10">
    <property type="match status" value="1"/>
</dbReference>
<dbReference type="HAMAP" id="MF_00382">
    <property type="entry name" value="Ribosomal_bL20"/>
    <property type="match status" value="1"/>
</dbReference>
<dbReference type="RefSeq" id="YP_009367589.1">
    <property type="nucleotide sequence ID" value="NC_034711.1"/>
</dbReference>
<evidence type="ECO:0000313" key="10">
    <source>
        <dbReference type="EMBL" id="ARK14597.1"/>
    </source>
</evidence>
<evidence type="ECO:0000256" key="9">
    <source>
        <dbReference type="RuleBase" id="RU004311"/>
    </source>
</evidence>
<evidence type="ECO:0000256" key="4">
    <source>
        <dbReference type="ARBA" id="ARBA00022980"/>
    </source>
</evidence>
<dbReference type="PANTHER" id="PTHR10986">
    <property type="entry name" value="39S RIBOSOMAL PROTEIN L20"/>
    <property type="match status" value="1"/>
</dbReference>